<evidence type="ECO:0000313" key="3">
    <source>
        <dbReference type="Proteomes" id="UP000321787"/>
    </source>
</evidence>
<feature type="region of interest" description="Disordered" evidence="1">
    <location>
        <begin position="1"/>
        <end position="35"/>
    </location>
</feature>
<dbReference type="AlphaFoldDB" id="A0A510UD91"/>
<comment type="caution">
    <text evidence="2">The sequence shown here is derived from an EMBL/GenBank/DDBJ whole genome shotgun (WGS) entry which is preliminary data.</text>
</comment>
<evidence type="ECO:0000256" key="1">
    <source>
        <dbReference type="SAM" id="MobiDB-lite"/>
    </source>
</evidence>
<protein>
    <submittedName>
        <fullName evidence="2">Uncharacterized protein</fullName>
    </submittedName>
</protein>
<dbReference type="Proteomes" id="UP000321787">
    <property type="component" value="Unassembled WGS sequence"/>
</dbReference>
<evidence type="ECO:0000313" key="2">
    <source>
        <dbReference type="EMBL" id="GEK12562.1"/>
    </source>
</evidence>
<feature type="compositionally biased region" description="Polar residues" evidence="1">
    <location>
        <begin position="1"/>
        <end position="19"/>
    </location>
</feature>
<organism evidence="2 3">
    <name type="scientific">Aliivibrio fischeri</name>
    <name type="common">Vibrio fischeri</name>
    <dbReference type="NCBI Taxonomy" id="668"/>
    <lineage>
        <taxon>Bacteria</taxon>
        <taxon>Pseudomonadati</taxon>
        <taxon>Pseudomonadota</taxon>
        <taxon>Gammaproteobacteria</taxon>
        <taxon>Vibrionales</taxon>
        <taxon>Vibrionaceae</taxon>
        <taxon>Aliivibrio</taxon>
    </lineage>
</organism>
<sequence length="326" mass="37240">MSDMTHVNGNNKRSESPLTALSRACSKKHSITPTPKLKANHSRRWAIAPTWHPAESYNKNQEVIPYQERKLKAIPTLNRKLFNTIEKHGAWVNAKWPCLVHKLIEAGMRKQNLAFRSDHKQNIENTLRWIAYHSDAVTGCINVTRLCIEIGKEINVSSSTISVIMKELVVMGILYEPKHSSHAIQDILHDGRLPRTLCATPLYYELLGIGEDELERLRTFETQRRQAAAAKRYEQYDADIALKTYCQSNILRVWEHRHAQTNSSYTIKIADMEPVARLSYISRKLVQRIKAKGWEVSTDVANITKMANNLLNRMGLSVKQSSPTTS</sequence>
<gene>
    <name evidence="2" type="ORF">AFI02nite_05980</name>
</gene>
<dbReference type="RefSeq" id="WP_236797257.1">
    <property type="nucleotide sequence ID" value="NZ_BJTZ01000002.1"/>
</dbReference>
<reference evidence="2 3" key="1">
    <citation type="submission" date="2019-07" db="EMBL/GenBank/DDBJ databases">
        <title>Whole genome shotgun sequence of Aliivibrio fischeri NBRC 101058.</title>
        <authorList>
            <person name="Hosoyama A."/>
            <person name="Uohara A."/>
            <person name="Ohji S."/>
            <person name="Ichikawa N."/>
        </authorList>
    </citation>
    <scope>NUCLEOTIDE SEQUENCE [LARGE SCALE GENOMIC DNA]</scope>
    <source>
        <strain evidence="2 3">NBRC 101058</strain>
    </source>
</reference>
<dbReference type="EMBL" id="BJTZ01000002">
    <property type="protein sequence ID" value="GEK12562.1"/>
    <property type="molecule type" value="Genomic_DNA"/>
</dbReference>
<accession>A0A510UD91</accession>
<proteinExistence type="predicted"/>
<name>A0A510UD91_ALIFS</name>